<dbReference type="AlphaFoldDB" id="A0A2M7QEI7"/>
<protein>
    <submittedName>
        <fullName evidence="1">Uncharacterized protein</fullName>
    </submittedName>
</protein>
<sequence length="85" mass="9826">MVAVCVRKNSNRFRPKFVGRAEFPPNPPSARLQKRPFRIGRFQVFRSAFGGTPSFARFGGKFFSNLNSHKIFCENCIFENFSYLV</sequence>
<feature type="non-terminal residue" evidence="1">
    <location>
        <position position="85"/>
    </location>
</feature>
<gene>
    <name evidence="1" type="ORF">COY88_04010</name>
</gene>
<evidence type="ECO:0000313" key="1">
    <source>
        <dbReference type="EMBL" id="PIY70739.1"/>
    </source>
</evidence>
<reference evidence="2" key="1">
    <citation type="submission" date="2017-09" db="EMBL/GenBank/DDBJ databases">
        <title>Depth-based differentiation of microbial function through sediment-hosted aquifers and enrichment of novel symbionts in the deep terrestrial subsurface.</title>
        <authorList>
            <person name="Probst A.J."/>
            <person name="Ladd B."/>
            <person name="Jarett J.K."/>
            <person name="Geller-Mcgrath D.E."/>
            <person name="Sieber C.M.K."/>
            <person name="Emerson J.B."/>
            <person name="Anantharaman K."/>
            <person name="Thomas B.C."/>
            <person name="Malmstrom R."/>
            <person name="Stieglmeier M."/>
            <person name="Klingl A."/>
            <person name="Woyke T."/>
            <person name="Ryan C.M."/>
            <person name="Banfield J.F."/>
        </authorList>
    </citation>
    <scope>NUCLEOTIDE SEQUENCE [LARGE SCALE GENOMIC DNA]</scope>
</reference>
<dbReference type="Proteomes" id="UP000230344">
    <property type="component" value="Unassembled WGS sequence"/>
</dbReference>
<evidence type="ECO:0000313" key="2">
    <source>
        <dbReference type="Proteomes" id="UP000230344"/>
    </source>
</evidence>
<name>A0A2M7QEI7_9BACT</name>
<dbReference type="EMBL" id="PFLH01000071">
    <property type="protein sequence ID" value="PIY70739.1"/>
    <property type="molecule type" value="Genomic_DNA"/>
</dbReference>
<comment type="caution">
    <text evidence="1">The sequence shown here is derived from an EMBL/GenBank/DDBJ whole genome shotgun (WGS) entry which is preliminary data.</text>
</comment>
<accession>A0A2M7QEI7</accession>
<proteinExistence type="predicted"/>
<organism evidence="1 2">
    <name type="scientific">Candidatus Roizmanbacteria bacterium CG_4_10_14_0_8_um_filter_35_28</name>
    <dbReference type="NCBI Taxonomy" id="1974827"/>
    <lineage>
        <taxon>Bacteria</taxon>
        <taxon>Candidatus Roizmaniibacteriota</taxon>
    </lineage>
</organism>